<sequence>MSACVHHSTSAATRRDRTASVVRPVRELKDFRKRRVPAGGSVTAQFELRRAHLTFVGQAMTPIVEPGLFDLWLAPSAQAGGVHAQCEWLG</sequence>
<dbReference type="SMART" id="SM01217">
    <property type="entry name" value="Fn3_like"/>
    <property type="match status" value="1"/>
</dbReference>
<dbReference type="Gene3D" id="2.60.40.10">
    <property type="entry name" value="Immunoglobulins"/>
    <property type="match status" value="1"/>
</dbReference>
<gene>
    <name evidence="2" type="ORF">XpiCFBP4643_00135</name>
</gene>
<evidence type="ECO:0000313" key="3">
    <source>
        <dbReference type="Proteomes" id="UP000238191"/>
    </source>
</evidence>
<reference evidence="3" key="1">
    <citation type="submission" date="2016-08" db="EMBL/GenBank/DDBJ databases">
        <authorList>
            <person name="Merda D."/>
            <person name="Briand M."/>
            <person name="Taghouti G."/>
            <person name="Carrere S."/>
            <person name="Gouzy J."/>
            <person name="Portier P."/>
            <person name="Jacques M.-A."/>
            <person name="Fischer-Le Saux M."/>
        </authorList>
    </citation>
    <scope>NUCLEOTIDE SEQUENCE [LARGE SCALE GENOMIC DNA]</scope>
    <source>
        <strain evidence="3">CFBP4643</strain>
    </source>
</reference>
<proteinExistence type="predicted"/>
<dbReference type="OrthoDB" id="9781691at2"/>
<name>A0A2S7D888_9XANT</name>
<dbReference type="InterPro" id="IPR013783">
    <property type="entry name" value="Ig-like_fold"/>
</dbReference>
<accession>A0A2S7D888</accession>
<dbReference type="InterPro" id="IPR026891">
    <property type="entry name" value="Fn3-like"/>
</dbReference>
<dbReference type="AlphaFoldDB" id="A0A2S7D888"/>
<comment type="caution">
    <text evidence="2">The sequence shown here is derived from an EMBL/GenBank/DDBJ whole genome shotgun (WGS) entry which is preliminary data.</text>
</comment>
<dbReference type="Pfam" id="PF14310">
    <property type="entry name" value="Fn3-like"/>
    <property type="match status" value="1"/>
</dbReference>
<feature type="domain" description="Fibronectin type III-like" evidence="1">
    <location>
        <begin position="15"/>
        <end position="77"/>
    </location>
</feature>
<evidence type="ECO:0000259" key="1">
    <source>
        <dbReference type="SMART" id="SM01217"/>
    </source>
</evidence>
<dbReference type="EMBL" id="MDEI01000001">
    <property type="protein sequence ID" value="PPU70033.1"/>
    <property type="molecule type" value="Genomic_DNA"/>
</dbReference>
<evidence type="ECO:0000313" key="2">
    <source>
        <dbReference type="EMBL" id="PPU70033.1"/>
    </source>
</evidence>
<keyword evidence="3" id="KW-1185">Reference proteome</keyword>
<dbReference type="Proteomes" id="UP000238191">
    <property type="component" value="Unassembled WGS sequence"/>
</dbReference>
<protein>
    <recommendedName>
        <fullName evidence="1">Fibronectin type III-like domain-containing protein</fullName>
    </recommendedName>
</protein>
<organism evidence="2 3">
    <name type="scientific">Xanthomonas pisi</name>
    <dbReference type="NCBI Taxonomy" id="56457"/>
    <lineage>
        <taxon>Bacteria</taxon>
        <taxon>Pseudomonadati</taxon>
        <taxon>Pseudomonadota</taxon>
        <taxon>Gammaproteobacteria</taxon>
        <taxon>Lysobacterales</taxon>
        <taxon>Lysobacteraceae</taxon>
        <taxon>Xanthomonas</taxon>
    </lineage>
</organism>